<name>A0A7G2CQL3_9TRYP</name>
<dbReference type="VEuPathDB" id="TriTrypDB:ADEAN_000920100"/>
<proteinExistence type="predicted"/>
<protein>
    <submittedName>
        <fullName evidence="1">Uncharacterized protein</fullName>
    </submittedName>
</protein>
<evidence type="ECO:0000313" key="2">
    <source>
        <dbReference type="Proteomes" id="UP000515908"/>
    </source>
</evidence>
<sequence length="92" mass="10119">MSWITDVTHSRWCVVYGLQYGRASSQKAKAAVMDAMQADAAKHPAIEKLYQLLTGREATVLKERPTEEAEEGGEWWQCRPTAAAAGLAVVLL</sequence>
<accession>A0A7G2CQL3</accession>
<dbReference type="AlphaFoldDB" id="A0A7G2CQL3"/>
<dbReference type="Proteomes" id="UP000515908">
    <property type="component" value="Chromosome 22"/>
</dbReference>
<evidence type="ECO:0000313" key="1">
    <source>
        <dbReference type="EMBL" id="CAD2221669.1"/>
    </source>
</evidence>
<dbReference type="EMBL" id="LR877166">
    <property type="protein sequence ID" value="CAD2221669.1"/>
    <property type="molecule type" value="Genomic_DNA"/>
</dbReference>
<reference evidence="1 2" key="1">
    <citation type="submission" date="2020-08" db="EMBL/GenBank/DDBJ databases">
        <authorList>
            <person name="Newling K."/>
            <person name="Davey J."/>
            <person name="Forrester S."/>
        </authorList>
    </citation>
    <scope>NUCLEOTIDE SEQUENCE [LARGE SCALE GENOMIC DNA]</scope>
    <source>
        <strain evidence="2">Crithidia deanei Carvalho (ATCC PRA-265)</strain>
    </source>
</reference>
<keyword evidence="2" id="KW-1185">Reference proteome</keyword>
<organism evidence="1 2">
    <name type="scientific">Angomonas deanei</name>
    <dbReference type="NCBI Taxonomy" id="59799"/>
    <lineage>
        <taxon>Eukaryota</taxon>
        <taxon>Discoba</taxon>
        <taxon>Euglenozoa</taxon>
        <taxon>Kinetoplastea</taxon>
        <taxon>Metakinetoplastina</taxon>
        <taxon>Trypanosomatida</taxon>
        <taxon>Trypanosomatidae</taxon>
        <taxon>Strigomonadinae</taxon>
        <taxon>Angomonas</taxon>
    </lineage>
</organism>
<gene>
    <name evidence="1" type="ORF">ADEAN_000920100</name>
</gene>